<organism evidence="2 3">
    <name type="scientific">Ancylostoma ceylanicum</name>
    <dbReference type="NCBI Taxonomy" id="53326"/>
    <lineage>
        <taxon>Eukaryota</taxon>
        <taxon>Metazoa</taxon>
        <taxon>Ecdysozoa</taxon>
        <taxon>Nematoda</taxon>
        <taxon>Chromadorea</taxon>
        <taxon>Rhabditida</taxon>
        <taxon>Rhabditina</taxon>
        <taxon>Rhabditomorpha</taxon>
        <taxon>Strongyloidea</taxon>
        <taxon>Ancylostomatidae</taxon>
        <taxon>Ancylostomatinae</taxon>
        <taxon>Ancylostoma</taxon>
    </lineage>
</organism>
<dbReference type="EMBL" id="JARK01001372">
    <property type="protein sequence ID" value="EYC15612.1"/>
    <property type="molecule type" value="Genomic_DNA"/>
</dbReference>
<keyword evidence="3" id="KW-1185">Reference proteome</keyword>
<protein>
    <submittedName>
        <fullName evidence="2">Uncharacterized protein</fullName>
    </submittedName>
</protein>
<feature type="region of interest" description="Disordered" evidence="1">
    <location>
        <begin position="31"/>
        <end position="65"/>
    </location>
</feature>
<dbReference type="AlphaFoldDB" id="A0A016ULA5"/>
<gene>
    <name evidence="2" type="primary">Acey_s0036.g3247</name>
    <name evidence="2" type="ORF">Y032_0036g3247</name>
</gene>
<evidence type="ECO:0000313" key="2">
    <source>
        <dbReference type="EMBL" id="EYC15612.1"/>
    </source>
</evidence>
<dbReference type="Proteomes" id="UP000024635">
    <property type="component" value="Unassembled WGS sequence"/>
</dbReference>
<evidence type="ECO:0000313" key="3">
    <source>
        <dbReference type="Proteomes" id="UP000024635"/>
    </source>
</evidence>
<name>A0A016ULA5_9BILA</name>
<proteinExistence type="predicted"/>
<sequence>MNHHLGNFVRSVAVMLSTNLLHQMNDPSFHHSTKEWRDAPCAPLGHTRTTEGSPLPSVRESLQNRSSRQGGAFHFPFLEEAPHTQGGIAEFSKLLHKINWCGVRHHVHHFATGERSPLTRKVHLAFFK</sequence>
<comment type="caution">
    <text evidence="2">The sequence shown here is derived from an EMBL/GenBank/DDBJ whole genome shotgun (WGS) entry which is preliminary data.</text>
</comment>
<evidence type="ECO:0000256" key="1">
    <source>
        <dbReference type="SAM" id="MobiDB-lite"/>
    </source>
</evidence>
<accession>A0A016ULA5</accession>
<reference evidence="3" key="1">
    <citation type="journal article" date="2015" name="Nat. Genet.">
        <title>The genome and transcriptome of the zoonotic hookworm Ancylostoma ceylanicum identify infection-specific gene families.</title>
        <authorList>
            <person name="Schwarz E.M."/>
            <person name="Hu Y."/>
            <person name="Antoshechkin I."/>
            <person name="Miller M.M."/>
            <person name="Sternberg P.W."/>
            <person name="Aroian R.V."/>
        </authorList>
    </citation>
    <scope>NUCLEOTIDE SEQUENCE</scope>
    <source>
        <strain evidence="3">HY135</strain>
    </source>
</reference>